<dbReference type="EMBL" id="JACEEZ010018929">
    <property type="protein sequence ID" value="KAG0716349.1"/>
    <property type="molecule type" value="Genomic_DNA"/>
</dbReference>
<feature type="compositionally biased region" description="Acidic residues" evidence="1">
    <location>
        <begin position="15"/>
        <end position="25"/>
    </location>
</feature>
<feature type="region of interest" description="Disordered" evidence="1">
    <location>
        <begin position="1"/>
        <end position="122"/>
    </location>
</feature>
<name>A0A8J4Y4Y8_CHIOP</name>
<dbReference type="Proteomes" id="UP000770661">
    <property type="component" value="Unassembled WGS sequence"/>
</dbReference>
<comment type="caution">
    <text evidence="2">The sequence shown here is derived from an EMBL/GenBank/DDBJ whole genome shotgun (WGS) entry which is preliminary data.</text>
</comment>
<feature type="compositionally biased region" description="Basic and acidic residues" evidence="1">
    <location>
        <begin position="156"/>
        <end position="172"/>
    </location>
</feature>
<evidence type="ECO:0000256" key="1">
    <source>
        <dbReference type="SAM" id="MobiDB-lite"/>
    </source>
</evidence>
<feature type="compositionally biased region" description="Basic residues" evidence="1">
    <location>
        <begin position="1"/>
        <end position="10"/>
    </location>
</feature>
<protein>
    <submittedName>
        <fullName evidence="2">Uncharacterized protein</fullName>
    </submittedName>
</protein>
<evidence type="ECO:0000313" key="3">
    <source>
        <dbReference type="Proteomes" id="UP000770661"/>
    </source>
</evidence>
<organism evidence="2 3">
    <name type="scientific">Chionoecetes opilio</name>
    <name type="common">Atlantic snow crab</name>
    <name type="synonym">Cancer opilio</name>
    <dbReference type="NCBI Taxonomy" id="41210"/>
    <lineage>
        <taxon>Eukaryota</taxon>
        <taxon>Metazoa</taxon>
        <taxon>Ecdysozoa</taxon>
        <taxon>Arthropoda</taxon>
        <taxon>Crustacea</taxon>
        <taxon>Multicrustacea</taxon>
        <taxon>Malacostraca</taxon>
        <taxon>Eumalacostraca</taxon>
        <taxon>Eucarida</taxon>
        <taxon>Decapoda</taxon>
        <taxon>Pleocyemata</taxon>
        <taxon>Brachyura</taxon>
        <taxon>Eubrachyura</taxon>
        <taxon>Majoidea</taxon>
        <taxon>Majidae</taxon>
        <taxon>Chionoecetes</taxon>
    </lineage>
</organism>
<evidence type="ECO:0000313" key="2">
    <source>
        <dbReference type="EMBL" id="KAG0716349.1"/>
    </source>
</evidence>
<gene>
    <name evidence="2" type="ORF">GWK47_009902</name>
</gene>
<accession>A0A8J4Y4Y8</accession>
<feature type="compositionally biased region" description="Acidic residues" evidence="1">
    <location>
        <begin position="196"/>
        <end position="213"/>
    </location>
</feature>
<dbReference type="OrthoDB" id="6371783at2759"/>
<proteinExistence type="predicted"/>
<reference evidence="2" key="1">
    <citation type="submission" date="2020-07" db="EMBL/GenBank/DDBJ databases">
        <title>The High-quality genome of the commercially important snow crab, Chionoecetes opilio.</title>
        <authorList>
            <person name="Jeong J.-H."/>
            <person name="Ryu S."/>
        </authorList>
    </citation>
    <scope>NUCLEOTIDE SEQUENCE</scope>
    <source>
        <strain evidence="2">MADBK_172401_WGS</strain>
        <tissue evidence="2">Digestive gland</tissue>
    </source>
</reference>
<keyword evidence="3" id="KW-1185">Reference proteome</keyword>
<sequence length="213" mass="24567">MEWKSRRKDKKQQELDSDDDDDDAQEDRLDPLRLMAYHASCVKKPAQPQNGTREEAEDPTDAIAQELRQLELQDAEQEPGAACQFGERRSRMLEEMRKRNGPVRDSFKPFRPVANPQPIPGLVHHTAWPNTCTTIRMPQQEALDLEREFLIKEKERALSDTREQLGKMKTEKMGLPPPSSSLSYRDTNVDKHFLDSDDESDELSDLDVAFDDE</sequence>
<feature type="compositionally biased region" description="Basic and acidic residues" evidence="1">
    <location>
        <begin position="86"/>
        <end position="98"/>
    </location>
</feature>
<dbReference type="AlphaFoldDB" id="A0A8J4Y4Y8"/>
<feature type="region of interest" description="Disordered" evidence="1">
    <location>
        <begin position="156"/>
        <end position="213"/>
    </location>
</feature>